<keyword evidence="1" id="KW-1133">Transmembrane helix</keyword>
<evidence type="ECO:0000313" key="3">
    <source>
        <dbReference type="Proteomes" id="UP000763557"/>
    </source>
</evidence>
<proteinExistence type="predicted"/>
<accession>A0ABX2F7D0</accession>
<reference evidence="2 3" key="1">
    <citation type="submission" date="2020-01" db="EMBL/GenBank/DDBJ databases">
        <title>Kibdelosporangium persica a novel Actinomycetes from a hot desert in Iran.</title>
        <authorList>
            <person name="Safaei N."/>
            <person name="Zaburannyi N."/>
            <person name="Mueller R."/>
            <person name="Wink J."/>
        </authorList>
    </citation>
    <scope>NUCLEOTIDE SEQUENCE [LARGE SCALE GENOMIC DNA]</scope>
    <source>
        <strain evidence="2 3">4NS15</strain>
    </source>
</reference>
<dbReference type="InterPro" id="IPR027417">
    <property type="entry name" value="P-loop_NTPase"/>
</dbReference>
<organism evidence="2 3">
    <name type="scientific">Kibdelosporangium persicum</name>
    <dbReference type="NCBI Taxonomy" id="2698649"/>
    <lineage>
        <taxon>Bacteria</taxon>
        <taxon>Bacillati</taxon>
        <taxon>Actinomycetota</taxon>
        <taxon>Actinomycetes</taxon>
        <taxon>Pseudonocardiales</taxon>
        <taxon>Pseudonocardiaceae</taxon>
        <taxon>Kibdelosporangium</taxon>
    </lineage>
</organism>
<dbReference type="Pfam" id="PF13374">
    <property type="entry name" value="TPR_10"/>
    <property type="match status" value="1"/>
</dbReference>
<evidence type="ECO:0008006" key="4">
    <source>
        <dbReference type="Google" id="ProtNLM"/>
    </source>
</evidence>
<dbReference type="EMBL" id="JAAATY010000013">
    <property type="protein sequence ID" value="NRN67177.1"/>
    <property type="molecule type" value="Genomic_DNA"/>
</dbReference>
<dbReference type="SUPFAM" id="SSF52540">
    <property type="entry name" value="P-loop containing nucleoside triphosphate hydrolases"/>
    <property type="match status" value="1"/>
</dbReference>
<keyword evidence="3" id="KW-1185">Reference proteome</keyword>
<dbReference type="InterPro" id="IPR053137">
    <property type="entry name" value="NLR-like"/>
</dbReference>
<dbReference type="PANTHER" id="PTHR46082:SF6">
    <property type="entry name" value="AAA+ ATPASE DOMAIN-CONTAINING PROTEIN-RELATED"/>
    <property type="match status" value="1"/>
</dbReference>
<evidence type="ECO:0000256" key="1">
    <source>
        <dbReference type="SAM" id="Phobius"/>
    </source>
</evidence>
<sequence length="745" mass="79592">MRRIVRGWWLVAGAALITAVLTWLGKIYTGAVVAGAVAAGGAIVAVIAERGRAHIAERANRKPGSLYVSRVNRITDPIRLGVHPAARINGSDQVPPFVRRDRMPELEAALRTGGFVLVVGDSTAGKTRLAFEAMRACLPRHVCVRPADSVALAAGIAAARQKRPSVLWLDDLDEYLAGGGLSRAALRDLGDRVVVLATMRAHLRDEFSSRYDSGRGTTERLTARAAREVFDAITTEIRLERMWSSTELAAARESGDPRIALAVEIADRHGVAETMAAGPALLRDWHDAWSASARPVGRTHADPRGAALVSAAVDVRRAGCHGPVDLDLLRDLHEVYLADRGGTVLRPGTWENAYDWATTPLHATSSLIDPETHQAFDYLVNETSNDPTAPVIPEATWRTLLERLAPDELADIGWRAADAGYAHHVVPAVGRAIDAGSFSAAAALIESLDEAGHPDALPLLERTISLADGQDGVPAEDMVALRHKLAWMIGERIGGHGDPERALDLIRQVAGEAERLLGPDHPQVLGSRLTLARELGACGSAEEALGIATDVVARSTESTGPDDLLTLNARFEQAVWTRHLHGSSAGVTAFGDLLEQVQSIDAVPWSFVADTAWNLGGSLLDSGDAAEAVSVLEQLIALNDEAYGHSHAQTLPYRLTHMRAVGVAGDHSRARELAGELVVDSSRTLGPTHLTTLQAKAFLADWTRACGDEAAAVALYEEVLADGAPLLGDDHWLVTDVRAELPDHG</sequence>
<dbReference type="Gene3D" id="1.25.40.10">
    <property type="entry name" value="Tetratricopeptide repeat domain"/>
    <property type="match status" value="2"/>
</dbReference>
<keyword evidence="1" id="KW-0812">Transmembrane</keyword>
<dbReference type="SUPFAM" id="SSF48452">
    <property type="entry name" value="TPR-like"/>
    <property type="match status" value="1"/>
</dbReference>
<name>A0ABX2F7D0_9PSEU</name>
<comment type="caution">
    <text evidence="2">The sequence shown here is derived from an EMBL/GenBank/DDBJ whole genome shotgun (WGS) entry which is preliminary data.</text>
</comment>
<keyword evidence="1" id="KW-0472">Membrane</keyword>
<evidence type="ECO:0000313" key="2">
    <source>
        <dbReference type="EMBL" id="NRN67177.1"/>
    </source>
</evidence>
<gene>
    <name evidence="2" type="ORF">GC106_44100</name>
</gene>
<dbReference type="InterPro" id="IPR011990">
    <property type="entry name" value="TPR-like_helical_dom_sf"/>
</dbReference>
<dbReference type="RefSeq" id="WP_246366632.1">
    <property type="nucleotide sequence ID" value="NZ_CBCSGW010000010.1"/>
</dbReference>
<protein>
    <recommendedName>
        <fullName evidence="4">Tetratricopeptide repeat protein</fullName>
    </recommendedName>
</protein>
<feature type="transmembrane region" description="Helical" evidence="1">
    <location>
        <begin position="7"/>
        <end position="24"/>
    </location>
</feature>
<dbReference type="PANTHER" id="PTHR46082">
    <property type="entry name" value="ATP/GTP-BINDING PROTEIN-RELATED"/>
    <property type="match status" value="1"/>
</dbReference>
<dbReference type="Proteomes" id="UP000763557">
    <property type="component" value="Unassembled WGS sequence"/>
</dbReference>